<dbReference type="Proteomes" id="UP001163831">
    <property type="component" value="Chromosome"/>
</dbReference>
<keyword evidence="2" id="KW-1185">Reference proteome</keyword>
<sequence>MRIEDTTSYKLTSAERDKLLRHAHWGKIFQCCDVSVSSDVLDRPFLTTLYANAVQLKRDAVYVGLERVSFQAMR</sequence>
<dbReference type="RefSeq" id="WP_319806119.1">
    <property type="nucleotide sequence ID" value="NZ_CP107052.1"/>
</dbReference>
<gene>
    <name evidence="1" type="ORF">N5W20_05240</name>
</gene>
<evidence type="ECO:0000313" key="2">
    <source>
        <dbReference type="Proteomes" id="UP001163831"/>
    </source>
</evidence>
<evidence type="ECO:0000313" key="1">
    <source>
        <dbReference type="EMBL" id="UYH50534.1"/>
    </source>
</evidence>
<name>A0ABY6GH14_9PROT</name>
<accession>A0ABY6GH14</accession>
<protein>
    <submittedName>
        <fullName evidence="1">Uncharacterized protein</fullName>
    </submittedName>
</protein>
<dbReference type="EMBL" id="CP107052">
    <property type="protein sequence ID" value="UYH50534.1"/>
    <property type="molecule type" value="Genomic_DNA"/>
</dbReference>
<proteinExistence type="predicted"/>
<reference evidence="1" key="1">
    <citation type="submission" date="2022-10" db="EMBL/GenBank/DDBJ databases">
        <title>Candidatus Kirkpatrella diaphorinas gen. nov., sp. nov., an uncultured endosymbiont identified in a population of Diaphorina citri from Hawaii.</title>
        <authorList>
            <person name="Henry E.M."/>
            <person name="Carlson C.R."/>
            <person name="Kuo Y.-W."/>
        </authorList>
    </citation>
    <scope>NUCLEOTIDE SEQUENCE</scope>
    <source>
        <strain evidence="1">CADCRV1</strain>
    </source>
</reference>
<organism evidence="1 2">
    <name type="scientific">Candidatus Kirkpatrickella diaphorinae</name>
    <dbReference type="NCBI Taxonomy" id="2984322"/>
    <lineage>
        <taxon>Bacteria</taxon>
        <taxon>Pseudomonadati</taxon>
        <taxon>Pseudomonadota</taxon>
        <taxon>Alphaproteobacteria</taxon>
        <taxon>Acetobacterales</taxon>
        <taxon>Acetobacteraceae</taxon>
        <taxon>Candidatus Kirkpatrickella</taxon>
    </lineage>
</organism>